<dbReference type="GO" id="GO:0015031">
    <property type="term" value="P:protein transport"/>
    <property type="evidence" value="ECO:0007669"/>
    <property type="project" value="UniProtKB-KW"/>
</dbReference>
<evidence type="ECO:0000256" key="4">
    <source>
        <dbReference type="ARBA" id="ARBA00022692"/>
    </source>
</evidence>
<evidence type="ECO:0000313" key="10">
    <source>
        <dbReference type="EMBL" id="HGL17530.1"/>
    </source>
</evidence>
<comment type="subcellular location">
    <subcellularLocation>
        <location evidence="1">Cell membrane</location>
        <topology evidence="1">Single-pass membrane protein</topology>
    </subcellularLocation>
    <subcellularLocation>
        <location evidence="7">Cell membrane</location>
        <topology evidence="7">Single-pass type II membrane protein</topology>
    </subcellularLocation>
</comment>
<evidence type="ECO:0000256" key="6">
    <source>
        <dbReference type="ARBA" id="ARBA00023136"/>
    </source>
</evidence>
<evidence type="ECO:0000313" key="9">
    <source>
        <dbReference type="EMBL" id="HEN27543.1"/>
    </source>
</evidence>
<keyword evidence="7" id="KW-0813">Transport</keyword>
<comment type="similarity">
    <text evidence="2 7">Belongs to the ExbD/TolR family.</text>
</comment>
<keyword evidence="3" id="KW-1003">Cell membrane</keyword>
<dbReference type="PANTHER" id="PTHR30558:SF3">
    <property type="entry name" value="BIOPOLYMER TRANSPORT PROTEIN EXBD-RELATED"/>
    <property type="match status" value="1"/>
</dbReference>
<accession>A0A7C2K4E9</accession>
<organism evidence="9">
    <name type="scientific">candidate division WOR-3 bacterium</name>
    <dbReference type="NCBI Taxonomy" id="2052148"/>
    <lineage>
        <taxon>Bacteria</taxon>
        <taxon>Bacteria division WOR-3</taxon>
    </lineage>
</organism>
<evidence type="ECO:0000256" key="7">
    <source>
        <dbReference type="RuleBase" id="RU003879"/>
    </source>
</evidence>
<keyword evidence="6 8" id="KW-0472">Membrane</keyword>
<name>A0A7C2K4E9_UNCW3</name>
<dbReference type="GO" id="GO:0022857">
    <property type="term" value="F:transmembrane transporter activity"/>
    <property type="evidence" value="ECO:0007669"/>
    <property type="project" value="InterPro"/>
</dbReference>
<dbReference type="EMBL" id="DSOL01000073">
    <property type="protein sequence ID" value="HEN27543.1"/>
    <property type="molecule type" value="Genomic_DNA"/>
</dbReference>
<dbReference type="AlphaFoldDB" id="A0A7C2K4E9"/>
<evidence type="ECO:0000256" key="3">
    <source>
        <dbReference type="ARBA" id="ARBA00022475"/>
    </source>
</evidence>
<dbReference type="Gene3D" id="3.30.420.270">
    <property type="match status" value="1"/>
</dbReference>
<keyword evidence="5 8" id="KW-1133">Transmembrane helix</keyword>
<evidence type="ECO:0000256" key="2">
    <source>
        <dbReference type="ARBA" id="ARBA00005811"/>
    </source>
</evidence>
<dbReference type="PANTHER" id="PTHR30558">
    <property type="entry name" value="EXBD MEMBRANE COMPONENT OF PMF-DRIVEN MACROMOLECULE IMPORT SYSTEM"/>
    <property type="match status" value="1"/>
</dbReference>
<dbReference type="EMBL" id="DTDJ01000029">
    <property type="protein sequence ID" value="HGL17530.1"/>
    <property type="molecule type" value="Genomic_DNA"/>
</dbReference>
<reference evidence="9" key="1">
    <citation type="journal article" date="2020" name="mSystems">
        <title>Genome- and Community-Level Interaction Insights into Carbon Utilization and Element Cycling Functions of Hydrothermarchaeota in Hydrothermal Sediment.</title>
        <authorList>
            <person name="Zhou Z."/>
            <person name="Liu Y."/>
            <person name="Xu W."/>
            <person name="Pan J."/>
            <person name="Luo Z.H."/>
            <person name="Li M."/>
        </authorList>
    </citation>
    <scope>NUCLEOTIDE SEQUENCE [LARGE SCALE GENOMIC DNA]</scope>
    <source>
        <strain evidence="9">SpSt-34</strain>
        <strain evidence="10">SpSt-69</strain>
    </source>
</reference>
<evidence type="ECO:0000256" key="1">
    <source>
        <dbReference type="ARBA" id="ARBA00004162"/>
    </source>
</evidence>
<gene>
    <name evidence="9" type="ORF">ENQ77_02540</name>
    <name evidence="10" type="ORF">ENU66_04295</name>
</gene>
<keyword evidence="4 7" id="KW-0812">Transmembrane</keyword>
<evidence type="ECO:0000256" key="5">
    <source>
        <dbReference type="ARBA" id="ARBA00022989"/>
    </source>
</evidence>
<feature type="transmembrane region" description="Helical" evidence="8">
    <location>
        <begin position="20"/>
        <end position="38"/>
    </location>
</feature>
<proteinExistence type="inferred from homology"/>
<keyword evidence="7" id="KW-0653">Protein transport</keyword>
<evidence type="ECO:0000256" key="8">
    <source>
        <dbReference type="SAM" id="Phobius"/>
    </source>
</evidence>
<dbReference type="InterPro" id="IPR003400">
    <property type="entry name" value="ExbD"/>
</dbReference>
<dbReference type="Pfam" id="PF02472">
    <property type="entry name" value="ExbD"/>
    <property type="match status" value="1"/>
</dbReference>
<protein>
    <submittedName>
        <fullName evidence="9">Biopolymer transporter ExbD</fullName>
    </submittedName>
</protein>
<dbReference type="GO" id="GO:0005886">
    <property type="term" value="C:plasma membrane"/>
    <property type="evidence" value="ECO:0007669"/>
    <property type="project" value="UniProtKB-SubCell"/>
</dbReference>
<comment type="caution">
    <text evidence="9">The sequence shown here is derived from an EMBL/GenBank/DDBJ whole genome shotgun (WGS) entry which is preliminary data.</text>
</comment>
<sequence>MPILPKPKIAPEAEIPTASMADIAFLLIIFFMTSTVFMRDKGLKLVLPEKTDQIVKIGGERVIRVSINDAGEIFLEEENITSVVDLKEKIENRITEYKAKHEGKDPLIVIRTNVEAPYEKMIEVFDVIKQIPEAKAVSLASIKAGG</sequence>